<dbReference type="SUPFAM" id="SSF46626">
    <property type="entry name" value="Cytochrome c"/>
    <property type="match status" value="1"/>
</dbReference>
<reference evidence="8 9" key="1">
    <citation type="submission" date="2021-02" db="EMBL/GenBank/DDBJ databases">
        <title>De Novo genome assembly of isolated myxobacteria.</title>
        <authorList>
            <person name="Stevens D.C."/>
        </authorList>
    </citation>
    <scope>NUCLEOTIDE SEQUENCE [LARGE SCALE GENOMIC DNA]</scope>
    <source>
        <strain evidence="9">SCPEA02</strain>
    </source>
</reference>
<dbReference type="InterPro" id="IPR044060">
    <property type="entry name" value="Bacterial_rp_domain"/>
</dbReference>
<feature type="signal peptide" evidence="5">
    <location>
        <begin position="1"/>
        <end position="35"/>
    </location>
</feature>
<evidence type="ECO:0000256" key="1">
    <source>
        <dbReference type="ARBA" id="ARBA00022617"/>
    </source>
</evidence>
<dbReference type="Proteomes" id="UP000662747">
    <property type="component" value="Chromosome"/>
</dbReference>
<keyword evidence="9" id="KW-1185">Reference proteome</keyword>
<dbReference type="PROSITE" id="PS51233">
    <property type="entry name" value="VWFD"/>
    <property type="match status" value="1"/>
</dbReference>
<keyword evidence="5" id="KW-0732">Signal</keyword>
<feature type="domain" description="Cytochrome c" evidence="6">
    <location>
        <begin position="702"/>
        <end position="805"/>
    </location>
</feature>
<dbReference type="InterPro" id="IPR036909">
    <property type="entry name" value="Cyt_c-like_dom_sf"/>
</dbReference>
<keyword evidence="1 4" id="KW-0349">Heme</keyword>
<dbReference type="PROSITE" id="PS51007">
    <property type="entry name" value="CYTC"/>
    <property type="match status" value="1"/>
</dbReference>
<gene>
    <name evidence="8" type="ORF">JY651_14390</name>
</gene>
<feature type="chain" id="PRO_5045501992" evidence="5">
    <location>
        <begin position="36"/>
        <end position="1199"/>
    </location>
</feature>
<dbReference type="EMBL" id="CP071090">
    <property type="protein sequence ID" value="QSQ26035.1"/>
    <property type="molecule type" value="Genomic_DNA"/>
</dbReference>
<proteinExistence type="predicted"/>
<dbReference type="Pfam" id="PF00094">
    <property type="entry name" value="VWD"/>
    <property type="match status" value="1"/>
</dbReference>
<feature type="domain" description="VWFD" evidence="7">
    <location>
        <begin position="804"/>
        <end position="1011"/>
    </location>
</feature>
<dbReference type="InterPro" id="IPR009056">
    <property type="entry name" value="Cyt_c-like_dom"/>
</dbReference>
<protein>
    <submittedName>
        <fullName evidence="8">VWD domain-containing protein</fullName>
    </submittedName>
</protein>
<evidence type="ECO:0000256" key="5">
    <source>
        <dbReference type="SAM" id="SignalP"/>
    </source>
</evidence>
<evidence type="ECO:0000313" key="8">
    <source>
        <dbReference type="EMBL" id="QSQ26035.1"/>
    </source>
</evidence>
<evidence type="ECO:0000256" key="3">
    <source>
        <dbReference type="ARBA" id="ARBA00023004"/>
    </source>
</evidence>
<evidence type="ECO:0000259" key="7">
    <source>
        <dbReference type="PROSITE" id="PS51233"/>
    </source>
</evidence>
<organism evidence="8 9">
    <name type="scientific">Pyxidicoccus parkwayensis</name>
    <dbReference type="NCBI Taxonomy" id="2813578"/>
    <lineage>
        <taxon>Bacteria</taxon>
        <taxon>Pseudomonadati</taxon>
        <taxon>Myxococcota</taxon>
        <taxon>Myxococcia</taxon>
        <taxon>Myxococcales</taxon>
        <taxon>Cystobacterineae</taxon>
        <taxon>Myxococcaceae</taxon>
        <taxon>Pyxidicoccus</taxon>
    </lineage>
</organism>
<accession>A0ABX7P6C5</accession>
<sequence length="1199" mass="129060">MRLTRLIPSSLYPRRRPGLGALLVASSLFAVTAEAADLKVVTMGLGAGSVTGTGITCSNTGGDCDESFGTAVTVTLTATPAAGSTFAGWNIDADADPGSTPDCSGVSTTCNVTMSAARSARAVFNLNAGTINPIVAADPSNITPDEIATYLSNPANAATNTVARFVAALPVQYRQSAILMTRSESLQTGTAEHPRLLLSSINAKSVFSIGPMQHASYPGSHPDVIEYMQWDPATKNFRFHEIILTSIPAMGSIPPRTRHIEKDDTKCSSCHSTRNVLNLSDLPGTTGLPIGVIKTKNKPNWDPYDSWGGMLPFNRDRLYQGSLDTAAFRKLFNPWTWRTSHAIRSLVEQLSLQPPGVVAGQRIYRFQGGANDGTPRLPFDTSPPVTTEPAPVGSVASISTAYQFNNTVSGAATSVVRGGSFVTLFHLSAPTGIEGRGVQLFDLLGGLDGNLNQTRIADEIASHRWATGSVFIDPRPIALAINKNCLSINTGMNTVQSSPAGLAIDQSFFTSRTGMTINDLRADTDARSKSVPRRKADIQKFNLDRTGDIYVMTSGGAVNGQIQQYGAATSSGTSTAISRIRSEVFRRPIESGLGVGDSTVMGGIYVDREDYTFNTNLVTLYRYFLEPLGISVDKWSLGVRGRSRAYGFADVFNTYVTPIRTALEASLTAEPVPGLVAPYTCTNLIPAVNATLASLPAANAVPTYTDVQRIFNKSCVECHGGLDYPPYKNYGTYLKLQENQVGPGVSPLAQSYSIAAPMATSLSGLLFDRITRTAETCPGGMMPCGGPPLSKTDVETIRRWINGGTPSTWGDPHLTTIDGVRYDFQSAGEFVLLRDPGLEIQARHTPIQTEGPVGPDEHTGLTSCVSLITAVAVRAGPHRITYQMSSEKREYLELRVDGKPVQLGTELVLPGGGRIIRTPSQGGIQIEAAGGTRVIITVDWWAHYSVWYMNVSVQKARATEGILGPIAPGNWLPALPDGSQLGARPTDLYDRYVTLYEKFEDAWRVTDTSSLFDYAAGYSTDSYTLKEWPEFKAESCKVIKAPPGIPIAEALPSIEFGKALEICRAVTDDVRRNNCAQDVAGTGDPIFAKTFVEAEKAEANFQPGVPVLGAPKDFEIASGTVTFKWEGTSDKDQDPIVYRHCVWPVDDLFTWNACDSKGTPELSKTVTLEGGRDYFWKVIAEDGRGGSNESNTWRVTAKK</sequence>
<keyword evidence="3 4" id="KW-0408">Iron</keyword>
<evidence type="ECO:0000256" key="2">
    <source>
        <dbReference type="ARBA" id="ARBA00022723"/>
    </source>
</evidence>
<name>A0ABX7P6C5_9BACT</name>
<dbReference type="InterPro" id="IPR013783">
    <property type="entry name" value="Ig-like_fold"/>
</dbReference>
<evidence type="ECO:0000259" key="6">
    <source>
        <dbReference type="PROSITE" id="PS51007"/>
    </source>
</evidence>
<evidence type="ECO:0000256" key="4">
    <source>
        <dbReference type="PROSITE-ProRule" id="PRU00433"/>
    </source>
</evidence>
<dbReference type="InterPro" id="IPR001846">
    <property type="entry name" value="VWF_type-D"/>
</dbReference>
<dbReference type="Pfam" id="PF18998">
    <property type="entry name" value="Flg_new_2"/>
    <property type="match status" value="1"/>
</dbReference>
<dbReference type="RefSeq" id="WP_206727585.1">
    <property type="nucleotide sequence ID" value="NZ_CP071090.1"/>
</dbReference>
<evidence type="ECO:0000313" key="9">
    <source>
        <dbReference type="Proteomes" id="UP000662747"/>
    </source>
</evidence>
<dbReference type="Gene3D" id="2.60.40.10">
    <property type="entry name" value="Immunoglobulins"/>
    <property type="match status" value="1"/>
</dbReference>
<keyword evidence="2 4" id="KW-0479">Metal-binding</keyword>